<evidence type="ECO:0000256" key="6">
    <source>
        <dbReference type="ARBA" id="ARBA00022737"/>
    </source>
</evidence>
<feature type="disulfide bond" evidence="14">
    <location>
        <begin position="1629"/>
        <end position="1638"/>
    </location>
</feature>
<dbReference type="InterPro" id="IPR015915">
    <property type="entry name" value="Kelch-typ_b-propeller"/>
</dbReference>
<dbReference type="PANTHER" id="PTHR46093:SF16">
    <property type="entry name" value="MULTIPLE EGF-LIKE-DOMAINS 8"/>
    <property type="match status" value="1"/>
</dbReference>
<keyword evidence="5" id="KW-0732">Signal</keyword>
<dbReference type="PROSITE" id="PS01187">
    <property type="entry name" value="EGF_CA"/>
    <property type="match status" value="1"/>
</dbReference>
<keyword evidence="11" id="KW-0325">Glycoprotein</keyword>
<dbReference type="InterPro" id="IPR056737">
    <property type="entry name" value="Beta-prop_ATRN-MKLN-like"/>
</dbReference>
<evidence type="ECO:0000313" key="20">
    <source>
        <dbReference type="Proteomes" id="UP001162162"/>
    </source>
</evidence>
<dbReference type="SMART" id="SM00180">
    <property type="entry name" value="EGF_Lam"/>
    <property type="match status" value="3"/>
</dbReference>
<dbReference type="GO" id="GO:0016020">
    <property type="term" value="C:membrane"/>
    <property type="evidence" value="ECO:0007669"/>
    <property type="project" value="UniProtKB-SubCell"/>
</dbReference>
<dbReference type="PROSITE" id="PS00010">
    <property type="entry name" value="ASX_HYDROXYL"/>
    <property type="match status" value="2"/>
</dbReference>
<evidence type="ECO:0000256" key="12">
    <source>
        <dbReference type="ARBA" id="ARBA00023292"/>
    </source>
</evidence>
<keyword evidence="12 14" id="KW-0424">Laminin EGF-like domain</keyword>
<evidence type="ECO:0000259" key="18">
    <source>
        <dbReference type="PROSITE" id="PS50027"/>
    </source>
</evidence>
<name>A0AAV8YXV2_9CUCU</name>
<evidence type="ECO:0000256" key="4">
    <source>
        <dbReference type="ARBA" id="ARBA00022692"/>
    </source>
</evidence>
<feature type="disulfide bond" evidence="14">
    <location>
        <begin position="679"/>
        <end position="688"/>
    </location>
</feature>
<dbReference type="CDD" id="cd00041">
    <property type="entry name" value="CUB"/>
    <property type="match status" value="1"/>
</dbReference>
<keyword evidence="4 15" id="KW-0812">Transmembrane</keyword>
<dbReference type="InterPro" id="IPR035914">
    <property type="entry name" value="Sperma_CUB_dom_sf"/>
</dbReference>
<keyword evidence="2" id="KW-0880">Kelch repeat</keyword>
<keyword evidence="3 13" id="KW-0245">EGF-like domain</keyword>
<dbReference type="Pfam" id="PF01437">
    <property type="entry name" value="PSI"/>
    <property type="match status" value="1"/>
</dbReference>
<dbReference type="PROSITE" id="PS00022">
    <property type="entry name" value="EGF_1"/>
    <property type="match status" value="2"/>
</dbReference>
<dbReference type="Gene3D" id="2.60.120.290">
    <property type="entry name" value="Spermadhesin, CUB domain"/>
    <property type="match status" value="1"/>
</dbReference>
<evidence type="ECO:0000256" key="3">
    <source>
        <dbReference type="ARBA" id="ARBA00022536"/>
    </source>
</evidence>
<comment type="subcellular location">
    <subcellularLocation>
        <location evidence="1">Membrane</location>
        <topology evidence="1">Single-pass type I membrane protein</topology>
    </subcellularLocation>
</comment>
<dbReference type="Pfam" id="PF24981">
    <property type="entry name" value="Beta-prop_ATRN-LZTR1"/>
    <property type="match status" value="1"/>
</dbReference>
<keyword evidence="9 15" id="KW-0472">Membrane</keyword>
<dbReference type="InterPro" id="IPR002165">
    <property type="entry name" value="Plexin_repeat"/>
</dbReference>
<dbReference type="Gene3D" id="2.120.10.80">
    <property type="entry name" value="Kelch-type beta propeller"/>
    <property type="match status" value="2"/>
</dbReference>
<evidence type="ECO:0000259" key="17">
    <source>
        <dbReference type="PROSITE" id="PS50026"/>
    </source>
</evidence>
<feature type="domain" description="EGF-like" evidence="17">
    <location>
        <begin position="534"/>
        <end position="575"/>
    </location>
</feature>
<dbReference type="InterPro" id="IPR056863">
    <property type="entry name" value="LMN_ATRN_NET-like_EGF"/>
</dbReference>
<protein>
    <recommendedName>
        <fullName evidence="21">Multiple epidermal growth factor-like domains protein 8</fullName>
    </recommendedName>
</protein>
<evidence type="ECO:0000256" key="9">
    <source>
        <dbReference type="ARBA" id="ARBA00023136"/>
    </source>
</evidence>
<dbReference type="Pfam" id="PF07645">
    <property type="entry name" value="EGF_CA"/>
    <property type="match status" value="2"/>
</dbReference>
<feature type="disulfide bond" evidence="14">
    <location>
        <begin position="691"/>
        <end position="705"/>
    </location>
</feature>
<evidence type="ECO:0000256" key="2">
    <source>
        <dbReference type="ARBA" id="ARBA00022441"/>
    </source>
</evidence>
<dbReference type="SUPFAM" id="SSF57196">
    <property type="entry name" value="EGF/Laminin"/>
    <property type="match status" value="2"/>
</dbReference>
<dbReference type="SMART" id="SM00181">
    <property type="entry name" value="EGF"/>
    <property type="match status" value="8"/>
</dbReference>
<dbReference type="CDD" id="cd00055">
    <property type="entry name" value="EGF_Lam"/>
    <property type="match status" value="4"/>
</dbReference>
<sequence length="2092" mass="231991">MIASRKGEPYEPETACIRHRNYGECSADPECGWCSADEQCYGRTIGSNCTTNLQTTRCPGICPAPRRLPLCLIHGHVLPDRAAMASAAHKLGLEECTWCVQNARCHHKDDNYGVCGLQEDSPSQIPGWWGSKGVEVVNPSQCREFDRRPGLTFVKYHHPVNLSQPDHVAIINATTVDFNGPNSYTRADILTGGEMMARLLGFLRLPPNWQEMLNICTSYCTAVLSLADSLIVNVTAEQKSCKSVKWPDNLTLDRIPRGLQVEESDQHQRTQFALPAKQNGTAALQGCGGSVFTFEYLEPYANGLCSQYKNCLHCLTDSQCGWCELTHSCQSRLEDESNSCVVNNVTWQYLTLQPSSCSNCSNYITCDSCIGSNLCEWWVDDARCTRMGQRSDAAVSLDQCPTPCYRRTDCGSCLDQKGRCVWCQATQQCFSFSVYTSEYQFGLCREWLDQAFPIVTRQENSMLPTVKARDYCKTCSMHYNCSTCLSSLSCGWCYNTTNPMTGVCVQGDFNNPHVNCSEVLNTGGVKWAYAQCPDVDECGLGLHDCHPQAICTNTDGSYSCQCKKGYIGDGRTSCVRTCFNVCVHGACQGEPDYACRCDVGWYGDDCSKNCGCNNHSACPEGKGICEECTANTKGQFCEECVPGSYGNATTEQGCQKCECNGHGNVALGECDIETGICHCEDNTEGDHCERCKVNYFGDPRNGKRCYYQCEARGLLTDSRGQGISSMQSYAPPWGGAPTRECLWIIKPEISGTIQLQINSSQLNVTCGENAVYIYDGLPELGDMGTQSGLSGVFCTQEALPTGVIESKTGLITVHYKQGLLGEGFSASYNVFSCDNCHPPRECRNGQCVCKDGLVGFGCEVTICPKNCNQDKGQGTCDKSYGRCLCSGNWTGPSCDIKATLSQIIFTELFNTIRLADNFEHLRKTLPRFGHSLVSDRRGSLWMFGGYSLSHGPLNDIRLFDTRNLTWMQVTVESTPDAKMPMGRYFHGADIVHSKQAIFVFGGLTKKVKKFYNRTLDDFWKFDIQNQRWSEVERGSFWPPALYGHTLTYYRNSSQESLIVIGGGSPLGGFLNLVWEYKLEKEQWQPVYTKGQGPAGILGHSTVYQAQTNSLYVFGGILFERQQSIVSNNLYVLNYDIKTWTELNSLGTSTHLPRPRFFHSSVTTDNYMLVFGGRIYPWNISDTLYAFSYNCNQWLNLMSEAIEKVGPFPSQSYAQAMTVEQNGDAAYVIGGWGTDTQSTVLKLEFPIDLCTLWPKRFNCLRVPGCGYCSNRRGDETLSEICHNNVEECPLVEESNSSRVTNQGKICTMYSTTISNCSTIQDCSTCAKTNYCSWCQGKCTTNNTTCSTPVSKCPYNKCVATDCVQCHQTSECVWNYSKRECVQIPQEQEANAVPVCPQPCINYTTCSSCLEAADCRWSTQLEECISSSYQPIYCAGGICGLVLQSEYRQYCPESCGYFTQCSSCLKHAHCGWCAAPGVGGEGVCTEGSNERPISGTCAGYFENRVVVQETEDLRIEDRDSFKNTNITYTWHYVKCPPENECANNHHSCAKESEICVDLDEGFQCRCGHGYKPGPTGCEPVCPLGCVRGQCVQPNKCQCDFGYVGANCSIQCQCNGHANCEGPDKLDKCLSCHNNTMGDQCEKCKPLFVGDPADGGSCIPCLEYCHGHSSICVDNSTDLDPDDYIDHEYLRENLKEGPKANARCLRCENLTSGSRCDDCIVGNFRGSEDHRDRCRPCDCHGHGDTCDPVHGDKCNCQNNTESDVCRGASEKNSAHPCWMVQCSKCKEGYLGTPTSGHQCYKQMSVDSKMCFDAKPIDECKSKPKPLHPGEVVFFVIQPRFMNVDIRIIIDVTQGKLNVFMSTHDDTYIAYPNFTTGLTDIGIDGQYGHWENGTLKSKDVYLEREAYGLRTYITITKPKTILLVKNLQDRLVITLPEEHHSLENTRFFLLLQAVDPTDSDKKVAYGIVFSRQDQLHIDLFVFFSVFFSCFFLFLAACVVAWKAKQAADRPFASITLNLAARPKPKKSAHYDLRPIAIEPTGDGVAAVATVFVSLPGGQSSSVKLALASSLILLARQFPTSGRIFLRRRSIHAVPPT</sequence>
<organism evidence="19 20">
    <name type="scientific">Aromia moschata</name>
    <dbReference type="NCBI Taxonomy" id="1265417"/>
    <lineage>
        <taxon>Eukaryota</taxon>
        <taxon>Metazoa</taxon>
        <taxon>Ecdysozoa</taxon>
        <taxon>Arthropoda</taxon>
        <taxon>Hexapoda</taxon>
        <taxon>Insecta</taxon>
        <taxon>Pterygota</taxon>
        <taxon>Neoptera</taxon>
        <taxon>Endopterygota</taxon>
        <taxon>Coleoptera</taxon>
        <taxon>Polyphaga</taxon>
        <taxon>Cucujiformia</taxon>
        <taxon>Chrysomeloidea</taxon>
        <taxon>Cerambycidae</taxon>
        <taxon>Cerambycinae</taxon>
        <taxon>Callichromatini</taxon>
        <taxon>Aromia</taxon>
    </lineage>
</organism>
<evidence type="ECO:0000256" key="13">
    <source>
        <dbReference type="PROSITE-ProRule" id="PRU00076"/>
    </source>
</evidence>
<dbReference type="InterPro" id="IPR000152">
    <property type="entry name" value="EGF-type_Asp/Asn_hydroxyl_site"/>
</dbReference>
<accession>A0AAV8YXV2</accession>
<dbReference type="CDD" id="cd00054">
    <property type="entry name" value="EGF_CA"/>
    <property type="match status" value="1"/>
</dbReference>
<evidence type="ECO:0000256" key="7">
    <source>
        <dbReference type="ARBA" id="ARBA00022837"/>
    </source>
</evidence>
<keyword evidence="20" id="KW-1185">Reference proteome</keyword>
<dbReference type="FunFam" id="2.10.25.10:FF:000214">
    <property type="entry name" value="Multiple epidermal growth factor-like domains 8"/>
    <property type="match status" value="1"/>
</dbReference>
<dbReference type="PROSITE" id="PS01186">
    <property type="entry name" value="EGF_2"/>
    <property type="match status" value="2"/>
</dbReference>
<dbReference type="GO" id="GO:0048731">
    <property type="term" value="P:system development"/>
    <property type="evidence" value="ECO:0007669"/>
    <property type="project" value="UniProtKB-ARBA"/>
</dbReference>
<dbReference type="EMBL" id="JAPWTK010000027">
    <property type="protein sequence ID" value="KAJ8956844.1"/>
    <property type="molecule type" value="Genomic_DNA"/>
</dbReference>
<evidence type="ECO:0000256" key="14">
    <source>
        <dbReference type="PROSITE-ProRule" id="PRU00460"/>
    </source>
</evidence>
<comment type="caution">
    <text evidence="19">The sequence shown here is derived from an EMBL/GenBank/DDBJ whole genome shotgun (WGS) entry which is preliminary data.</text>
</comment>
<evidence type="ECO:0000259" key="16">
    <source>
        <dbReference type="PROSITE" id="PS01180"/>
    </source>
</evidence>
<evidence type="ECO:0000256" key="11">
    <source>
        <dbReference type="ARBA" id="ARBA00023180"/>
    </source>
</evidence>
<feature type="transmembrane region" description="Helical" evidence="15">
    <location>
        <begin position="1975"/>
        <end position="1997"/>
    </location>
</feature>
<evidence type="ECO:0000256" key="5">
    <source>
        <dbReference type="ARBA" id="ARBA00022729"/>
    </source>
</evidence>
<dbReference type="InterPro" id="IPR049883">
    <property type="entry name" value="NOTCH1_EGF-like"/>
</dbReference>
<dbReference type="PROSITE" id="PS01248">
    <property type="entry name" value="EGF_LAM_1"/>
    <property type="match status" value="4"/>
</dbReference>
<evidence type="ECO:0000256" key="15">
    <source>
        <dbReference type="SAM" id="Phobius"/>
    </source>
</evidence>
<keyword evidence="6" id="KW-0677">Repeat</keyword>
<dbReference type="Pfam" id="PF24973">
    <property type="entry name" value="EGF_LMN_ATRN"/>
    <property type="match status" value="3"/>
</dbReference>
<dbReference type="SMART" id="SM00179">
    <property type="entry name" value="EGF_CA"/>
    <property type="match status" value="2"/>
</dbReference>
<dbReference type="InterPro" id="IPR018097">
    <property type="entry name" value="EGF_Ca-bd_CS"/>
</dbReference>
<dbReference type="SMART" id="SM00042">
    <property type="entry name" value="CUB"/>
    <property type="match status" value="1"/>
</dbReference>
<dbReference type="InterPro" id="IPR000859">
    <property type="entry name" value="CUB_dom"/>
</dbReference>
<gene>
    <name evidence="19" type="ORF">NQ318_014258</name>
</gene>
<dbReference type="FunFam" id="2.10.25.10:FF:000202">
    <property type="entry name" value="Multiple epidermal growth factor-like domains 8"/>
    <property type="match status" value="1"/>
</dbReference>
<keyword evidence="7" id="KW-0106">Calcium</keyword>
<dbReference type="InterPro" id="IPR009030">
    <property type="entry name" value="Growth_fac_rcpt_cys_sf"/>
</dbReference>
<feature type="domain" description="CUB" evidence="16">
    <location>
        <begin position="711"/>
        <end position="831"/>
    </location>
</feature>
<dbReference type="InterPro" id="IPR000742">
    <property type="entry name" value="EGF"/>
</dbReference>
<dbReference type="FunFam" id="2.10.25.10:FF:000191">
    <property type="entry name" value="Multiple epidermal growth factor-like domains 8"/>
    <property type="match status" value="1"/>
</dbReference>
<dbReference type="PANTHER" id="PTHR46093">
    <property type="entry name" value="ACYL-COA-BINDING DOMAIN-CONTAINING PROTEIN 5"/>
    <property type="match status" value="1"/>
</dbReference>
<dbReference type="Gene3D" id="2.10.25.10">
    <property type="entry name" value="Laminin"/>
    <property type="match status" value="6"/>
</dbReference>
<dbReference type="InterPro" id="IPR001881">
    <property type="entry name" value="EGF-like_Ca-bd_dom"/>
</dbReference>
<dbReference type="PROSITE" id="PS50027">
    <property type="entry name" value="EGF_LAM_2"/>
    <property type="match status" value="2"/>
</dbReference>
<dbReference type="GO" id="GO:0048513">
    <property type="term" value="P:animal organ development"/>
    <property type="evidence" value="ECO:0007669"/>
    <property type="project" value="UniProtKB-ARBA"/>
</dbReference>
<feature type="domain" description="Laminin EGF-like" evidence="18">
    <location>
        <begin position="1609"/>
        <end position="1657"/>
    </location>
</feature>
<keyword evidence="10 14" id="KW-1015">Disulfide bond</keyword>
<comment type="caution">
    <text evidence="13">Lacks conserved residue(s) required for the propagation of feature annotation.</text>
</comment>
<feature type="disulfide bond" evidence="14">
    <location>
        <begin position="1641"/>
        <end position="1655"/>
    </location>
</feature>
<dbReference type="PROSITE" id="PS50026">
    <property type="entry name" value="EGF_3"/>
    <property type="match status" value="1"/>
</dbReference>
<dbReference type="SUPFAM" id="SSF49854">
    <property type="entry name" value="Spermadhesin, CUB domain"/>
    <property type="match status" value="1"/>
</dbReference>
<evidence type="ECO:0000313" key="19">
    <source>
        <dbReference type="EMBL" id="KAJ8956844.1"/>
    </source>
</evidence>
<evidence type="ECO:0000256" key="10">
    <source>
        <dbReference type="ARBA" id="ARBA00023157"/>
    </source>
</evidence>
<reference evidence="19" key="1">
    <citation type="journal article" date="2023" name="Insect Mol. Biol.">
        <title>Genome sequencing provides insights into the evolution of gene families encoding plant cell wall-degrading enzymes in longhorned beetles.</title>
        <authorList>
            <person name="Shin N.R."/>
            <person name="Okamura Y."/>
            <person name="Kirsch R."/>
            <person name="Pauchet Y."/>
        </authorList>
    </citation>
    <scope>NUCLEOTIDE SEQUENCE</scope>
    <source>
        <strain evidence="19">AMC_N1</strain>
    </source>
</reference>
<evidence type="ECO:0008006" key="21">
    <source>
        <dbReference type="Google" id="ProtNLM"/>
    </source>
</evidence>
<dbReference type="GO" id="GO:0005509">
    <property type="term" value="F:calcium ion binding"/>
    <property type="evidence" value="ECO:0007669"/>
    <property type="project" value="InterPro"/>
</dbReference>
<dbReference type="InterPro" id="IPR016201">
    <property type="entry name" value="PSI"/>
</dbReference>
<dbReference type="PRINTS" id="PR00011">
    <property type="entry name" value="EGFLAMININ"/>
</dbReference>
<dbReference type="InterPro" id="IPR002049">
    <property type="entry name" value="LE_dom"/>
</dbReference>
<dbReference type="PROSITE" id="PS01180">
    <property type="entry name" value="CUB"/>
    <property type="match status" value="1"/>
</dbReference>
<dbReference type="Proteomes" id="UP001162162">
    <property type="component" value="Unassembled WGS sequence"/>
</dbReference>
<dbReference type="SMART" id="SM00423">
    <property type="entry name" value="PSI"/>
    <property type="match status" value="9"/>
</dbReference>
<proteinExistence type="predicted"/>
<dbReference type="SUPFAM" id="SSF57184">
    <property type="entry name" value="Growth factor receptor domain"/>
    <property type="match status" value="1"/>
</dbReference>
<dbReference type="SUPFAM" id="SSF117281">
    <property type="entry name" value="Kelch motif"/>
    <property type="match status" value="1"/>
</dbReference>
<evidence type="ECO:0000256" key="8">
    <source>
        <dbReference type="ARBA" id="ARBA00022989"/>
    </source>
</evidence>
<feature type="domain" description="Laminin EGF-like" evidence="18">
    <location>
        <begin position="657"/>
        <end position="707"/>
    </location>
</feature>
<evidence type="ECO:0000256" key="1">
    <source>
        <dbReference type="ARBA" id="ARBA00004479"/>
    </source>
</evidence>
<keyword evidence="8 15" id="KW-1133">Transmembrane helix</keyword>